<sequence>MQGDAERSPLDPEPFGSVFWAVMGMAAELSTGALVYAYVSGTNTKYILTGVKGEFLKKVRGKSYYFCNSGQEVQLQLDSLRTPGETLTISLPVTAHDQAGQKVASFEFYWQLKRTDN</sequence>
<feature type="transmembrane region" description="Helical" evidence="1">
    <location>
        <begin position="18"/>
        <end position="39"/>
    </location>
</feature>
<dbReference type="InterPro" id="IPR029069">
    <property type="entry name" value="HotDog_dom_sf"/>
</dbReference>
<evidence type="ECO:0000313" key="2">
    <source>
        <dbReference type="EMBL" id="MBK9985090.1"/>
    </source>
</evidence>
<keyword evidence="1" id="KW-0812">Transmembrane</keyword>
<name>A0A9D7XRF5_9BACT</name>
<protein>
    <recommendedName>
        <fullName evidence="4">DUF4442 domain-containing protein</fullName>
    </recommendedName>
</protein>
<evidence type="ECO:0008006" key="4">
    <source>
        <dbReference type="Google" id="ProtNLM"/>
    </source>
</evidence>
<proteinExistence type="predicted"/>
<keyword evidence="1" id="KW-0472">Membrane</keyword>
<evidence type="ECO:0000313" key="3">
    <source>
        <dbReference type="Proteomes" id="UP000808337"/>
    </source>
</evidence>
<dbReference type="SUPFAM" id="SSF54637">
    <property type="entry name" value="Thioesterase/thiol ester dehydrase-isomerase"/>
    <property type="match status" value="1"/>
</dbReference>
<dbReference type="Gene3D" id="3.10.129.10">
    <property type="entry name" value="Hotdog Thioesterase"/>
    <property type="match status" value="1"/>
</dbReference>
<reference evidence="2 3" key="1">
    <citation type="submission" date="2020-10" db="EMBL/GenBank/DDBJ databases">
        <title>Connecting structure to function with the recovery of over 1000 high-quality activated sludge metagenome-assembled genomes encoding full-length rRNA genes using long-read sequencing.</title>
        <authorList>
            <person name="Singleton C.M."/>
            <person name="Petriglieri F."/>
            <person name="Kristensen J.M."/>
            <person name="Kirkegaard R.H."/>
            <person name="Michaelsen T.Y."/>
            <person name="Andersen M.H."/>
            <person name="Karst S.M."/>
            <person name="Dueholm M.S."/>
            <person name="Nielsen P.H."/>
            <person name="Albertsen M."/>
        </authorList>
    </citation>
    <scope>NUCLEOTIDE SEQUENCE [LARGE SCALE GENOMIC DNA]</scope>
    <source>
        <strain evidence="2">Ribe_18-Q3-R11-54_MAXAC.273</strain>
    </source>
</reference>
<organism evidence="2 3">
    <name type="scientific">Candidatus Opimibacter skivensis</name>
    <dbReference type="NCBI Taxonomy" id="2982028"/>
    <lineage>
        <taxon>Bacteria</taxon>
        <taxon>Pseudomonadati</taxon>
        <taxon>Bacteroidota</taxon>
        <taxon>Saprospiria</taxon>
        <taxon>Saprospirales</taxon>
        <taxon>Saprospiraceae</taxon>
        <taxon>Candidatus Opimibacter</taxon>
    </lineage>
</organism>
<gene>
    <name evidence="2" type="ORF">IPP15_22490</name>
</gene>
<dbReference type="AlphaFoldDB" id="A0A9D7XRF5"/>
<keyword evidence="1" id="KW-1133">Transmembrane helix</keyword>
<evidence type="ECO:0000256" key="1">
    <source>
        <dbReference type="SAM" id="Phobius"/>
    </source>
</evidence>
<dbReference type="Proteomes" id="UP000808337">
    <property type="component" value="Unassembled WGS sequence"/>
</dbReference>
<accession>A0A9D7XRF5</accession>
<dbReference type="EMBL" id="JADKGY010000032">
    <property type="protein sequence ID" value="MBK9985090.1"/>
    <property type="molecule type" value="Genomic_DNA"/>
</dbReference>
<comment type="caution">
    <text evidence="2">The sequence shown here is derived from an EMBL/GenBank/DDBJ whole genome shotgun (WGS) entry which is preliminary data.</text>
</comment>